<dbReference type="EMBL" id="QKZV01000004">
    <property type="protein sequence ID" value="PZX62875.1"/>
    <property type="molecule type" value="Genomic_DNA"/>
</dbReference>
<dbReference type="Gene3D" id="1.25.40.390">
    <property type="match status" value="1"/>
</dbReference>
<reference evidence="1 2" key="1">
    <citation type="submission" date="2018-06" db="EMBL/GenBank/DDBJ databases">
        <title>Genomic Encyclopedia of Archaeal and Bacterial Type Strains, Phase II (KMG-II): from individual species to whole genera.</title>
        <authorList>
            <person name="Goeker M."/>
        </authorList>
    </citation>
    <scope>NUCLEOTIDE SEQUENCE [LARGE SCALE GENOMIC DNA]</scope>
    <source>
        <strain evidence="1 2">DSM 23241</strain>
    </source>
</reference>
<dbReference type="RefSeq" id="WP_170120404.1">
    <property type="nucleotide sequence ID" value="NZ_QKZV01000004.1"/>
</dbReference>
<evidence type="ECO:0000313" key="2">
    <source>
        <dbReference type="Proteomes" id="UP000249720"/>
    </source>
</evidence>
<dbReference type="InterPro" id="IPR041662">
    <property type="entry name" value="SusD-like_2"/>
</dbReference>
<dbReference type="SUPFAM" id="SSF48452">
    <property type="entry name" value="TPR-like"/>
    <property type="match status" value="1"/>
</dbReference>
<sequence>MKHLKNIAIILVGILMLASCSKKIDDLQADPNRPTNVPPGLILGNVLTAVAGNGSYGTLGGLSSWNNVQNWNQYFCNNYDYYGNNIYSWTNGSFDPYLVLKNVVQMEHEATAKGAGAVNPYEAVGRFIRAYYFYNLTMLFGDVPLTQALLGSGNPTPSYTPQQQVFAYVLNQLDTANTHFAALIANNDQSLLASQDLFYQGNLTKWQKAVNAFKLRVLIQLSNKANDATLNVPAQFANIVNNPSKYPLFTSQADDMAAQYDATYLQYPFNPTNFGSIAQRNNMASTYVSALTSINDPRVFVTCEPAWALVGSDTLQPAKFQYFVGASTGLPLSIMYGNASANLYSFPNRKRYYSTFVGEPDVIVGYKEQCFNIAEGIERGWISGNAENFYKTGIIESMKFYGIDVTQPGFTAYFLPPGKTSTTQVTPYPVSFNFNSYYAQTAVQLSTNPVMAIQQIVLQKYIAMFQNSGYEAYYNWRRTGVPAFQGGSGVGNNGVIPIRWAYPVSEQAQNAANWNAALQNQQFSADDLNQKIWLLK</sequence>
<dbReference type="Proteomes" id="UP000249720">
    <property type="component" value="Unassembled WGS sequence"/>
</dbReference>
<accession>A0A2W7SJ13</accession>
<organism evidence="1 2">
    <name type="scientific">Hydrotalea sandarakina</name>
    <dbReference type="NCBI Taxonomy" id="1004304"/>
    <lineage>
        <taxon>Bacteria</taxon>
        <taxon>Pseudomonadati</taxon>
        <taxon>Bacteroidota</taxon>
        <taxon>Chitinophagia</taxon>
        <taxon>Chitinophagales</taxon>
        <taxon>Chitinophagaceae</taxon>
        <taxon>Hydrotalea</taxon>
    </lineage>
</organism>
<proteinExistence type="predicted"/>
<dbReference type="Pfam" id="PF12771">
    <property type="entry name" value="SusD-like_2"/>
    <property type="match status" value="1"/>
</dbReference>
<keyword evidence="2" id="KW-1185">Reference proteome</keyword>
<name>A0A2W7SJ13_9BACT</name>
<protein>
    <submittedName>
        <fullName evidence="1">SusD-like starch-binding protein associating with outer membrane</fullName>
    </submittedName>
</protein>
<dbReference type="PROSITE" id="PS51257">
    <property type="entry name" value="PROKAR_LIPOPROTEIN"/>
    <property type="match status" value="1"/>
</dbReference>
<dbReference type="InterPro" id="IPR011990">
    <property type="entry name" value="TPR-like_helical_dom_sf"/>
</dbReference>
<evidence type="ECO:0000313" key="1">
    <source>
        <dbReference type="EMBL" id="PZX62875.1"/>
    </source>
</evidence>
<comment type="caution">
    <text evidence="1">The sequence shown here is derived from an EMBL/GenBank/DDBJ whole genome shotgun (WGS) entry which is preliminary data.</text>
</comment>
<gene>
    <name evidence="1" type="ORF">LX80_01569</name>
</gene>
<dbReference type="AlphaFoldDB" id="A0A2W7SJ13"/>